<evidence type="ECO:0000259" key="5">
    <source>
        <dbReference type="Pfam" id="PF07637"/>
    </source>
</evidence>
<name>A0A2S8FNQ2_9BACT</name>
<evidence type="ECO:0000313" key="7">
    <source>
        <dbReference type="Proteomes" id="UP000240009"/>
    </source>
</evidence>
<proteinExistence type="predicted"/>
<dbReference type="Pfam" id="PF07624">
    <property type="entry name" value="PSD2"/>
    <property type="match status" value="1"/>
</dbReference>
<feature type="domain" description="DUF1585" evidence="1">
    <location>
        <begin position="678"/>
        <end position="751"/>
    </location>
</feature>
<gene>
    <name evidence="6" type="ORF">C5Y96_11640</name>
</gene>
<evidence type="ECO:0000259" key="3">
    <source>
        <dbReference type="Pfam" id="PF07627"/>
    </source>
</evidence>
<dbReference type="InterPro" id="IPR013042">
    <property type="entry name" value="DUF1592"/>
</dbReference>
<dbReference type="InterPro" id="IPR011478">
    <property type="entry name" value="DUF1585"/>
</dbReference>
<evidence type="ECO:0000259" key="2">
    <source>
        <dbReference type="Pfam" id="PF07626"/>
    </source>
</evidence>
<evidence type="ECO:0000259" key="4">
    <source>
        <dbReference type="Pfam" id="PF07631"/>
    </source>
</evidence>
<feature type="domain" description="DUF1587" evidence="2">
    <location>
        <begin position="134"/>
        <end position="199"/>
    </location>
</feature>
<feature type="domain" description="DUF1595" evidence="5">
    <location>
        <begin position="347"/>
        <end position="407"/>
    </location>
</feature>
<dbReference type="EMBL" id="PUIA01000035">
    <property type="protein sequence ID" value="PQO33484.1"/>
    <property type="molecule type" value="Genomic_DNA"/>
</dbReference>
<feature type="domain" description="DUF1588" evidence="3">
    <location>
        <begin position="565"/>
        <end position="663"/>
    </location>
</feature>
<evidence type="ECO:0008006" key="8">
    <source>
        <dbReference type="Google" id="ProtNLM"/>
    </source>
</evidence>
<dbReference type="Proteomes" id="UP000240009">
    <property type="component" value="Unassembled WGS sequence"/>
</dbReference>
<reference evidence="6 7" key="1">
    <citation type="submission" date="2018-02" db="EMBL/GenBank/DDBJ databases">
        <title>Comparative genomes isolates from brazilian mangrove.</title>
        <authorList>
            <person name="Araujo J.E."/>
            <person name="Taketani R.G."/>
            <person name="Silva M.C.P."/>
            <person name="Loureco M.V."/>
            <person name="Andreote F.D."/>
        </authorList>
    </citation>
    <scope>NUCLEOTIDE SEQUENCE [LARGE SCALE GENOMIC DNA]</scope>
    <source>
        <strain evidence="6 7">HEX-2 MGV</strain>
    </source>
</reference>
<sequence>MRFDFALARKGLLVAVGHLLVLLPGICWALEPESPDHFEKKIRPALETYCAACHDPEDADNHIKFLQAKTAADIQHLRGIWGSTAAQLRNRTMPPPDEDQPSEHERLELAQWIDDYLRATACELGSYAGNVTTRRLNRLEYENTIRDLVGPELGYHETFPTDGGGGEGFNNNGETLFLPPMLMERYVEAAQEILDAAIATPALREEFSGDRLIPTDGAQSNGARQLQPGQDLTAGTVIYVSGDYEVAIDIRNTAKQDLKLVLKLDGLPADRFKLDSKYEEQSFSTTVRLNRGFHAIAIHNPQEQPGIELLRLKVKELGIKRPADAQKFHDRIFQAQEGKYAQDRAAATQLIHSFAAKAFRRPVTDEELKPFFALYDRAVSRKDPYEECVKLALKGILVSPHFLFRIEGTPTSAELQRIDDYELATRLSYFLWSSMPDQRLFDLAKEGKLHQTHVLKAEVQRMIKDPKADIFFNTFTGQWLGTKEVGGSVSPINGEYRDIYSSELAADFREEAIQLTTYIARENRSILDFLDCDYSFLNDRLAKHYDLPVVKGRELRKVEVTNGQRGGLLGLGGVHMVTSYPQRSSPVLRGAWVLETLLGTPVPSPPADVPALPKKVNEKDPKTFREKLEKHRDNPSCAACHDLIDPIGFGLDNYDLLGRWRDKTENGKPLDATGTLPSGEKFAGPAELKKILLERKQEFARHFSRKVLGYALGRSLEDPDSCTIESLVTSLEEHDYRFQTLIEEIVISTPFGYRQLAPTPAPEAH</sequence>
<protein>
    <recommendedName>
        <fullName evidence="8">Cytochrome c domain-containing protein</fullName>
    </recommendedName>
</protein>
<dbReference type="InterPro" id="IPR013039">
    <property type="entry name" value="DUF1588"/>
</dbReference>
<accession>A0A2S8FNQ2</accession>
<dbReference type="InterPro" id="IPR013043">
    <property type="entry name" value="DUF1595"/>
</dbReference>
<evidence type="ECO:0000313" key="6">
    <source>
        <dbReference type="EMBL" id="PQO33484.1"/>
    </source>
</evidence>
<dbReference type="Pfam" id="PF07626">
    <property type="entry name" value="PSD3"/>
    <property type="match status" value="1"/>
</dbReference>
<dbReference type="Pfam" id="PF07631">
    <property type="entry name" value="PSD4"/>
    <property type="match status" value="1"/>
</dbReference>
<dbReference type="AlphaFoldDB" id="A0A2S8FNQ2"/>
<dbReference type="Pfam" id="PF07627">
    <property type="entry name" value="PSCyt3"/>
    <property type="match status" value="1"/>
</dbReference>
<comment type="caution">
    <text evidence="6">The sequence shown here is derived from an EMBL/GenBank/DDBJ whole genome shotgun (WGS) entry which is preliminary data.</text>
</comment>
<organism evidence="6 7">
    <name type="scientific">Blastopirellula marina</name>
    <dbReference type="NCBI Taxonomy" id="124"/>
    <lineage>
        <taxon>Bacteria</taxon>
        <taxon>Pseudomonadati</taxon>
        <taxon>Planctomycetota</taxon>
        <taxon>Planctomycetia</taxon>
        <taxon>Pirellulales</taxon>
        <taxon>Pirellulaceae</taxon>
        <taxon>Blastopirellula</taxon>
    </lineage>
</organism>
<dbReference type="InterPro" id="IPR013036">
    <property type="entry name" value="DUF1587"/>
</dbReference>
<evidence type="ECO:0000259" key="1">
    <source>
        <dbReference type="Pfam" id="PF07624"/>
    </source>
</evidence>
<feature type="domain" description="DUF1592" evidence="4">
    <location>
        <begin position="418"/>
        <end position="547"/>
    </location>
</feature>
<dbReference type="Pfam" id="PF07637">
    <property type="entry name" value="PSD5"/>
    <property type="match status" value="1"/>
</dbReference>